<dbReference type="KEGG" id="smas:HUE87_06480"/>
<keyword evidence="1" id="KW-0732">Signal</keyword>
<proteinExistence type="predicted"/>
<dbReference type="PROSITE" id="PS51257">
    <property type="entry name" value="PROKAR_LIPOPROTEIN"/>
    <property type="match status" value="1"/>
</dbReference>
<evidence type="ECO:0000313" key="2">
    <source>
        <dbReference type="EMBL" id="QOY53570.1"/>
    </source>
</evidence>
<gene>
    <name evidence="2" type="ORF">HUE87_06480</name>
</gene>
<evidence type="ECO:0008006" key="4">
    <source>
        <dbReference type="Google" id="ProtNLM"/>
    </source>
</evidence>
<protein>
    <recommendedName>
        <fullName evidence="4">Lipoprotein</fullName>
    </recommendedName>
</protein>
<dbReference type="Proteomes" id="UP000593836">
    <property type="component" value="Chromosome"/>
</dbReference>
<dbReference type="AlphaFoldDB" id="A0A7S7LYC7"/>
<evidence type="ECO:0000313" key="3">
    <source>
        <dbReference type="Proteomes" id="UP000593836"/>
    </source>
</evidence>
<keyword evidence="3" id="KW-1185">Reference proteome</keyword>
<sequence length="92" mass="10329">MKISRFITTSILGATLAIIISGCSAANVHSNMRIADANSNMETRCVELDMRDQKDMDETLAKYDGWRVFYISEYTTGNKIGTHGSVCFERQK</sequence>
<evidence type="ECO:0000256" key="1">
    <source>
        <dbReference type="SAM" id="SignalP"/>
    </source>
</evidence>
<dbReference type="RefSeq" id="WP_194365405.1">
    <property type="nucleotide sequence ID" value="NZ_CP054493.1"/>
</dbReference>
<organism evidence="2 3">
    <name type="scientific">Candidatus Sulfurimonas marisnigri</name>
    <dbReference type="NCBI Taxonomy" id="2740405"/>
    <lineage>
        <taxon>Bacteria</taxon>
        <taxon>Pseudomonadati</taxon>
        <taxon>Campylobacterota</taxon>
        <taxon>Epsilonproteobacteria</taxon>
        <taxon>Campylobacterales</taxon>
        <taxon>Sulfurimonadaceae</taxon>
        <taxon>Sulfurimonas</taxon>
    </lineage>
</organism>
<accession>A0A7S7LYC7</accession>
<feature type="chain" id="PRO_5032451623" description="Lipoprotein" evidence="1">
    <location>
        <begin position="26"/>
        <end position="92"/>
    </location>
</feature>
<reference evidence="2 3" key="1">
    <citation type="submission" date="2020-05" db="EMBL/GenBank/DDBJ databases">
        <title>Sulfurimonas marisnigri, sp. nov., and Sulfurimonas baltica, sp. nov., manganese oxide reducing chemolithoautotrophs of the class Epsilonproteobacteria isolated from the pelagic redoxclines of the Black and Baltic Seas and emended description of the genus Sulfurimonas.</title>
        <authorList>
            <person name="Henkel J.V."/>
            <person name="Laudan C."/>
            <person name="Werner J."/>
            <person name="Neu T."/>
            <person name="Plewe S."/>
            <person name="Sproer C."/>
            <person name="Bunk B."/>
            <person name="Schulz-Vogt H.N."/>
        </authorList>
    </citation>
    <scope>NUCLEOTIDE SEQUENCE [LARGE SCALE GENOMIC DNA]</scope>
    <source>
        <strain evidence="2 3">SoZ1</strain>
    </source>
</reference>
<feature type="signal peptide" evidence="1">
    <location>
        <begin position="1"/>
        <end position="25"/>
    </location>
</feature>
<name>A0A7S7LYC7_9BACT</name>
<dbReference type="EMBL" id="CP054493">
    <property type="protein sequence ID" value="QOY53570.1"/>
    <property type="molecule type" value="Genomic_DNA"/>
</dbReference>